<dbReference type="InterPro" id="IPR001736">
    <property type="entry name" value="PLipase_D/transphosphatidylase"/>
</dbReference>
<dbReference type="PROSITE" id="PS50035">
    <property type="entry name" value="PLD"/>
    <property type="match status" value="2"/>
</dbReference>
<keyword evidence="9" id="KW-1185">Reference proteome</keyword>
<dbReference type="InterPro" id="IPR051406">
    <property type="entry name" value="PLD_domain"/>
</dbReference>
<dbReference type="EC" id="3.1.4.4" evidence="3"/>
<evidence type="ECO:0000256" key="1">
    <source>
        <dbReference type="ARBA" id="ARBA00000798"/>
    </source>
</evidence>
<dbReference type="STRING" id="37916.MCHLDSM_00328"/>
<dbReference type="Proteomes" id="UP000036513">
    <property type="component" value="Unassembled WGS sequence"/>
</dbReference>
<dbReference type="PANTHER" id="PTHR43856:SF1">
    <property type="entry name" value="MITOCHONDRIAL CARDIOLIPIN HYDROLASE"/>
    <property type="match status" value="1"/>
</dbReference>
<dbReference type="GO" id="GO:0016042">
    <property type="term" value="P:lipid catabolic process"/>
    <property type="evidence" value="ECO:0007669"/>
    <property type="project" value="UniProtKB-KW"/>
</dbReference>
<dbReference type="Pfam" id="PF13091">
    <property type="entry name" value="PLDc_2"/>
    <property type="match status" value="2"/>
</dbReference>
<evidence type="ECO:0000256" key="6">
    <source>
        <dbReference type="ARBA" id="ARBA00023098"/>
    </source>
</evidence>
<dbReference type="AlphaFoldDB" id="A0A0J6ZFV0"/>
<gene>
    <name evidence="8" type="primary">pld</name>
    <name evidence="8" type="ORF">MCHLDSM_00328</name>
</gene>
<dbReference type="PANTHER" id="PTHR43856">
    <property type="entry name" value="CARDIOLIPIN HYDROLASE"/>
    <property type="match status" value="1"/>
</dbReference>
<accession>A0A0J6ZFV0</accession>
<reference evidence="8 9" key="1">
    <citation type="journal article" date="2015" name="Genome Biol. Evol.">
        <title>Characterization of Three Mycobacterium spp. with Potential Use in Bioremediation by Genome Sequencing and Comparative Genomics.</title>
        <authorList>
            <person name="Das S."/>
            <person name="Pettersson B.M."/>
            <person name="Behra P.R."/>
            <person name="Ramesh M."/>
            <person name="Dasgupta S."/>
            <person name="Bhattacharya A."/>
            <person name="Kirsebom L.A."/>
        </authorList>
    </citation>
    <scope>NUCLEOTIDE SEQUENCE [LARGE SCALE GENOMIC DNA]</scope>
    <source>
        <strain evidence="8 9">DSM 43826</strain>
    </source>
</reference>
<evidence type="ECO:0000259" key="7">
    <source>
        <dbReference type="PROSITE" id="PS50035"/>
    </source>
</evidence>
<feature type="domain" description="PLD phosphodiesterase" evidence="7">
    <location>
        <begin position="319"/>
        <end position="346"/>
    </location>
</feature>
<dbReference type="SUPFAM" id="SSF56024">
    <property type="entry name" value="Phospholipase D/nuclease"/>
    <property type="match status" value="2"/>
</dbReference>
<keyword evidence="4 8" id="KW-0378">Hydrolase</keyword>
<dbReference type="SMR" id="A0A0J6ZFV0"/>
<proteinExistence type="inferred from homology"/>
<evidence type="ECO:0000313" key="8">
    <source>
        <dbReference type="EMBL" id="KMO83676.1"/>
    </source>
</evidence>
<dbReference type="SMART" id="SM00155">
    <property type="entry name" value="PLDc"/>
    <property type="match status" value="2"/>
</dbReference>
<dbReference type="InterPro" id="IPR025202">
    <property type="entry name" value="PLD-like_dom"/>
</dbReference>
<evidence type="ECO:0000313" key="9">
    <source>
        <dbReference type="Proteomes" id="UP000036513"/>
    </source>
</evidence>
<comment type="caution">
    <text evidence="8">The sequence shown here is derived from an EMBL/GenBank/DDBJ whole genome shotgun (WGS) entry which is preliminary data.</text>
</comment>
<protein>
    <recommendedName>
        <fullName evidence="3">phospholipase D</fullName>
        <ecNumber evidence="3">3.1.4.4</ecNumber>
    </recommendedName>
</protein>
<evidence type="ECO:0000256" key="3">
    <source>
        <dbReference type="ARBA" id="ARBA00012027"/>
    </source>
</evidence>
<feature type="domain" description="PLD phosphodiesterase" evidence="7">
    <location>
        <begin position="168"/>
        <end position="195"/>
    </location>
</feature>
<comment type="similarity">
    <text evidence="2">Belongs to the phospholipase D family.</text>
</comment>
<dbReference type="EMBL" id="JYNL01000003">
    <property type="protein sequence ID" value="KMO83676.1"/>
    <property type="molecule type" value="Genomic_DNA"/>
</dbReference>
<evidence type="ECO:0000256" key="4">
    <source>
        <dbReference type="ARBA" id="ARBA00022801"/>
    </source>
</evidence>
<keyword evidence="6" id="KW-0443">Lipid metabolism</keyword>
<dbReference type="Gene3D" id="3.30.870.10">
    <property type="entry name" value="Endonuclease Chain A"/>
    <property type="match status" value="2"/>
</dbReference>
<evidence type="ECO:0000256" key="2">
    <source>
        <dbReference type="ARBA" id="ARBA00008664"/>
    </source>
</evidence>
<organism evidence="8 9">
    <name type="scientific">Mycolicibacterium chlorophenolicum</name>
    <dbReference type="NCBI Taxonomy" id="37916"/>
    <lineage>
        <taxon>Bacteria</taxon>
        <taxon>Bacillati</taxon>
        <taxon>Actinomycetota</taxon>
        <taxon>Actinomycetes</taxon>
        <taxon>Mycobacteriales</taxon>
        <taxon>Mycobacteriaceae</taxon>
        <taxon>Mycolicibacterium</taxon>
    </lineage>
</organism>
<sequence length="388" mass="41600">MHKIATRPRAGACELYALLIGNSDTKLCTANMLCSNTIHHMTALPQALVRAVAAGLALSSLVTGCTFGRTAAFTHTDMSDASAPYQLIQEPDAGYRPINNLIGSATRSVRMTMYALTDPDAVAALIDAHQRAVDVKVILDAAFHGQATNTRAYEQLRAARVDVKWAPNDVIYHQKTILIDDRAAAVGTGNLTHRYYATSRDAYVITTNPDDVAAIAATFDTDFTALPAGRPPAATPTPRLVWSPDARAVFLQRIDAAARALEITSEELTDHAVVVAIDKAARRGVACRIVLTDRPASARAIDEVSAAGCSVHLLPADPSALYMHEKIVLVDGTFLIIGSQNLTTTSLIENRELSLQLDTASAPDVIAAVAATFDKDYRQALPTQRSTR</sequence>
<keyword evidence="5" id="KW-0442">Lipid degradation</keyword>
<dbReference type="GO" id="GO:0016891">
    <property type="term" value="F:RNA endonuclease activity producing 5'-phosphomonoesters, hydrolytic mechanism"/>
    <property type="evidence" value="ECO:0007669"/>
    <property type="project" value="TreeGrafter"/>
</dbReference>
<dbReference type="PATRIC" id="fig|37916.4.peg.364"/>
<evidence type="ECO:0000256" key="5">
    <source>
        <dbReference type="ARBA" id="ARBA00022963"/>
    </source>
</evidence>
<name>A0A0J6ZFV0_9MYCO</name>
<comment type="catalytic activity">
    <reaction evidence="1">
        <text>a 1,2-diacyl-sn-glycero-3-phosphocholine + H2O = a 1,2-diacyl-sn-glycero-3-phosphate + choline + H(+)</text>
        <dbReference type="Rhea" id="RHEA:14445"/>
        <dbReference type="ChEBI" id="CHEBI:15354"/>
        <dbReference type="ChEBI" id="CHEBI:15377"/>
        <dbReference type="ChEBI" id="CHEBI:15378"/>
        <dbReference type="ChEBI" id="CHEBI:57643"/>
        <dbReference type="ChEBI" id="CHEBI:58608"/>
        <dbReference type="EC" id="3.1.4.4"/>
    </reaction>
</comment>
<dbReference type="GO" id="GO:0006793">
    <property type="term" value="P:phosphorus metabolic process"/>
    <property type="evidence" value="ECO:0007669"/>
    <property type="project" value="UniProtKB-ARBA"/>
</dbReference>
<dbReference type="GO" id="GO:0004630">
    <property type="term" value="F:phospholipase D activity"/>
    <property type="evidence" value="ECO:0007669"/>
    <property type="project" value="UniProtKB-EC"/>
</dbReference>